<dbReference type="InterPro" id="IPR013216">
    <property type="entry name" value="Methyltransf_11"/>
</dbReference>
<dbReference type="SUPFAM" id="SSF53335">
    <property type="entry name" value="S-adenosyl-L-methionine-dependent methyltransferases"/>
    <property type="match status" value="1"/>
</dbReference>
<name>A0ABQ6H279_9GAMM</name>
<dbReference type="InterPro" id="IPR050447">
    <property type="entry name" value="Erg6_SMT_methyltransf"/>
</dbReference>
<evidence type="ECO:0000313" key="4">
    <source>
        <dbReference type="Proteomes" id="UP001157186"/>
    </source>
</evidence>
<dbReference type="Gene3D" id="3.40.50.150">
    <property type="entry name" value="Vaccinia Virus protein VP39"/>
    <property type="match status" value="1"/>
</dbReference>
<protein>
    <submittedName>
        <fullName evidence="3">Methyltransferase</fullName>
    </submittedName>
</protein>
<dbReference type="PANTHER" id="PTHR44068:SF1">
    <property type="entry name" value="HYPOTHETICAL LOC100005854"/>
    <property type="match status" value="1"/>
</dbReference>
<dbReference type="PANTHER" id="PTHR44068">
    <property type="entry name" value="ZGC:194242"/>
    <property type="match status" value="1"/>
</dbReference>
<accession>A0ABQ6H279</accession>
<gene>
    <name evidence="3" type="ORF">tinsulaeT_38660</name>
</gene>
<sequence length="214" mass="23906">MESHILASQLRCPNGAEASEVAQRMNEANRALNHKCIELLQLRASDSLLEIGPGNGAFVADIIDMANNISYMGLDWSAEMVAEAKRLNKRLVEQGRAQFQQGSSEQLPFEASSFNKVLAVHTLYFWENPGDHLAEVRRVMKPSSLFCIAFGDRSFMKELPFVPYGFNLYDEAEACTLLRSSGFQIIDTYQHEESGRSNTGDQVNKVINIIISKA</sequence>
<dbReference type="InterPro" id="IPR029063">
    <property type="entry name" value="SAM-dependent_MTases_sf"/>
</dbReference>
<keyword evidence="1" id="KW-0808">Transferase</keyword>
<feature type="domain" description="Methyltransferase type 11" evidence="2">
    <location>
        <begin position="49"/>
        <end position="148"/>
    </location>
</feature>
<dbReference type="RefSeq" id="WP_284246532.1">
    <property type="nucleotide sequence ID" value="NZ_BSST01000001.1"/>
</dbReference>
<evidence type="ECO:0000256" key="1">
    <source>
        <dbReference type="ARBA" id="ARBA00022679"/>
    </source>
</evidence>
<comment type="caution">
    <text evidence="3">The sequence shown here is derived from an EMBL/GenBank/DDBJ whole genome shotgun (WGS) entry which is preliminary data.</text>
</comment>
<keyword evidence="4" id="KW-1185">Reference proteome</keyword>
<dbReference type="CDD" id="cd02440">
    <property type="entry name" value="AdoMet_MTases"/>
    <property type="match status" value="1"/>
</dbReference>
<proteinExistence type="predicted"/>
<organism evidence="3 4">
    <name type="scientific">Thalassotalea insulae</name>
    <dbReference type="NCBI Taxonomy" id="2056778"/>
    <lineage>
        <taxon>Bacteria</taxon>
        <taxon>Pseudomonadati</taxon>
        <taxon>Pseudomonadota</taxon>
        <taxon>Gammaproteobacteria</taxon>
        <taxon>Alteromonadales</taxon>
        <taxon>Colwelliaceae</taxon>
        <taxon>Thalassotalea</taxon>
    </lineage>
</organism>
<evidence type="ECO:0000259" key="2">
    <source>
        <dbReference type="Pfam" id="PF08241"/>
    </source>
</evidence>
<reference evidence="3 4" key="1">
    <citation type="submission" date="2023-03" db="EMBL/GenBank/DDBJ databases">
        <title>Draft genome sequence of Thalassotalea insulae KCTC 62186T.</title>
        <authorList>
            <person name="Sawabe T."/>
        </authorList>
    </citation>
    <scope>NUCLEOTIDE SEQUENCE [LARGE SCALE GENOMIC DNA]</scope>
    <source>
        <strain evidence="3 4">KCTC 62186</strain>
    </source>
</reference>
<evidence type="ECO:0000313" key="3">
    <source>
        <dbReference type="EMBL" id="GLX80526.1"/>
    </source>
</evidence>
<dbReference type="EMBL" id="BSST01000001">
    <property type="protein sequence ID" value="GLX80526.1"/>
    <property type="molecule type" value="Genomic_DNA"/>
</dbReference>
<dbReference type="Pfam" id="PF08241">
    <property type="entry name" value="Methyltransf_11"/>
    <property type="match status" value="1"/>
</dbReference>
<dbReference type="GO" id="GO:0008168">
    <property type="term" value="F:methyltransferase activity"/>
    <property type="evidence" value="ECO:0007669"/>
    <property type="project" value="UniProtKB-KW"/>
</dbReference>
<keyword evidence="3" id="KW-0489">Methyltransferase</keyword>
<dbReference type="Proteomes" id="UP001157186">
    <property type="component" value="Unassembled WGS sequence"/>
</dbReference>
<dbReference type="GO" id="GO:0032259">
    <property type="term" value="P:methylation"/>
    <property type="evidence" value="ECO:0007669"/>
    <property type="project" value="UniProtKB-KW"/>
</dbReference>